<keyword evidence="4" id="KW-0677">Repeat</keyword>
<dbReference type="FunFam" id="3.30.160.60:FF:000557">
    <property type="entry name" value="zinc finger and SCAN domain-containing protein 29"/>
    <property type="match status" value="1"/>
</dbReference>
<gene>
    <name evidence="14" type="primary">ZNF771</name>
</gene>
<evidence type="ECO:0000313" key="14">
    <source>
        <dbReference type="Ensembl" id="ENSVKKP00000007579.1"/>
    </source>
</evidence>
<dbReference type="FunFam" id="3.30.160.60:FF:000212">
    <property type="entry name" value="zinc finger protein 382 isoform X2"/>
    <property type="match status" value="1"/>
</dbReference>
<keyword evidence="3" id="KW-0479">Metal-binding</keyword>
<name>A0A8D2IY91_VARKO</name>
<evidence type="ECO:0000256" key="3">
    <source>
        <dbReference type="ARBA" id="ARBA00022723"/>
    </source>
</evidence>
<dbReference type="InterPro" id="IPR013087">
    <property type="entry name" value="Znf_C2H2_type"/>
</dbReference>
<dbReference type="FunFam" id="3.30.160.60:FF:000135">
    <property type="entry name" value="Zinc finger protein 358"/>
    <property type="match status" value="1"/>
</dbReference>
<evidence type="ECO:0000256" key="2">
    <source>
        <dbReference type="ARBA" id="ARBA00006991"/>
    </source>
</evidence>
<feature type="compositionally biased region" description="Basic residues" evidence="12">
    <location>
        <begin position="55"/>
        <end position="65"/>
    </location>
</feature>
<dbReference type="FunFam" id="3.30.160.60:FF:002343">
    <property type="entry name" value="Zinc finger protein 33A"/>
    <property type="match status" value="2"/>
</dbReference>
<dbReference type="OMA" id="EEASCEN"/>
<dbReference type="PANTHER" id="PTHR24381:SF436">
    <property type="entry name" value="ZINC FINGER PROTEIN 768"/>
    <property type="match status" value="1"/>
</dbReference>
<comment type="similarity">
    <text evidence="2">Belongs to the krueppel C2H2-type zinc-finger protein family.</text>
</comment>
<keyword evidence="5 11" id="KW-0863">Zinc-finger</keyword>
<feature type="compositionally biased region" description="Basic and acidic residues" evidence="12">
    <location>
        <begin position="27"/>
        <end position="38"/>
    </location>
</feature>
<dbReference type="RefSeq" id="XP_044303932.1">
    <property type="nucleotide sequence ID" value="XM_044447997.1"/>
</dbReference>
<dbReference type="RefSeq" id="XP_044303933.1">
    <property type="nucleotide sequence ID" value="XM_044447998.1"/>
</dbReference>
<dbReference type="Gene3D" id="3.30.160.60">
    <property type="entry name" value="Classic Zinc Finger"/>
    <property type="match status" value="8"/>
</dbReference>
<dbReference type="RefSeq" id="XP_044303934.1">
    <property type="nucleotide sequence ID" value="XM_044447999.1"/>
</dbReference>
<feature type="domain" description="C2H2-type" evidence="13">
    <location>
        <begin position="257"/>
        <end position="284"/>
    </location>
</feature>
<evidence type="ECO:0000256" key="11">
    <source>
        <dbReference type="PROSITE-ProRule" id="PRU00042"/>
    </source>
</evidence>
<evidence type="ECO:0000256" key="8">
    <source>
        <dbReference type="ARBA" id="ARBA00023125"/>
    </source>
</evidence>
<protein>
    <recommendedName>
        <fullName evidence="13">C2H2-type domain-containing protein</fullName>
    </recommendedName>
</protein>
<dbReference type="CTD" id="51333"/>
<dbReference type="PROSITE" id="PS50157">
    <property type="entry name" value="ZINC_FINGER_C2H2_2"/>
    <property type="match status" value="8"/>
</dbReference>
<sequence>MMDDSKESMEEGKPEVGTPVSDTPVMVKDEAESQKLDADEPVEDEGLSWRSSEIRRKRLRPRVKKGVQAGAQHTKPDSSSFRDGLSVVEDSSEEKLVIRSKVKKEKDEEEDLEFEVEVRRVSAEGMPNDSVDSLPEEDMKVELEEENAEEFEVQKVTIPIDGHTSPSSSSHPNTCGVCGKSFSRRSNLAKHQIIHTGEKPYRCTDCGRSFNQSSALTKHQRTHTGERPYVCGDCGKAFTASSNLLQHRRFHTGERPYRCELCGKAFSQSSNYNLHRRGHTGVTPYQCSVCGKRFTGSSCLTRHQRTHTGEKPYQCQECGKRFSGSSTLANHRRTHTGEKPYGCAECGKRFTHHSNLVDHWRVHTGEKPYVCSECGKSFRLSSHIIRHRRTHANTRGTSLGHDLVSSADATCDEPSVEAHRVSIGCASDSGADNSSPHRASLDAPYANTGISNGNNETDGEDGDRLLICSQCGKGFRLASSPQEPNQEDSALGEGPYSCTECGNRCWT</sequence>
<dbReference type="AlphaFoldDB" id="A0A8D2IY91"/>
<evidence type="ECO:0000313" key="15">
    <source>
        <dbReference type="Proteomes" id="UP000694545"/>
    </source>
</evidence>
<evidence type="ECO:0000256" key="1">
    <source>
        <dbReference type="ARBA" id="ARBA00004123"/>
    </source>
</evidence>
<dbReference type="GO" id="GO:0000977">
    <property type="term" value="F:RNA polymerase II transcription regulatory region sequence-specific DNA binding"/>
    <property type="evidence" value="ECO:0007669"/>
    <property type="project" value="TreeGrafter"/>
</dbReference>
<feature type="domain" description="C2H2-type" evidence="13">
    <location>
        <begin position="341"/>
        <end position="368"/>
    </location>
</feature>
<dbReference type="GO" id="GO:0000981">
    <property type="term" value="F:DNA-binding transcription factor activity, RNA polymerase II-specific"/>
    <property type="evidence" value="ECO:0007669"/>
    <property type="project" value="TreeGrafter"/>
</dbReference>
<dbReference type="SUPFAM" id="SSF57667">
    <property type="entry name" value="beta-beta-alpha zinc fingers"/>
    <property type="match status" value="4"/>
</dbReference>
<dbReference type="GeneID" id="123032245"/>
<evidence type="ECO:0000256" key="7">
    <source>
        <dbReference type="ARBA" id="ARBA00023015"/>
    </source>
</evidence>
<evidence type="ECO:0000259" key="13">
    <source>
        <dbReference type="PROSITE" id="PS50157"/>
    </source>
</evidence>
<keyword evidence="8" id="KW-0238">DNA-binding</keyword>
<feature type="region of interest" description="Disordered" evidence="12">
    <location>
        <begin position="1"/>
        <end position="92"/>
    </location>
</feature>
<feature type="domain" description="C2H2-type" evidence="13">
    <location>
        <begin position="201"/>
        <end position="228"/>
    </location>
</feature>
<keyword evidence="7" id="KW-0805">Transcription regulation</keyword>
<keyword evidence="6" id="KW-0862">Zinc</keyword>
<dbReference type="GO" id="GO:0008270">
    <property type="term" value="F:zinc ion binding"/>
    <property type="evidence" value="ECO:0007669"/>
    <property type="project" value="UniProtKB-KW"/>
</dbReference>
<dbReference type="FunFam" id="3.30.160.60:FF:001498">
    <property type="entry name" value="Zinc finger protein 404"/>
    <property type="match status" value="1"/>
</dbReference>
<evidence type="ECO:0000256" key="12">
    <source>
        <dbReference type="SAM" id="MobiDB-lite"/>
    </source>
</evidence>
<dbReference type="Proteomes" id="UP000694545">
    <property type="component" value="Unplaced"/>
</dbReference>
<dbReference type="FunFam" id="3.30.160.60:FF:000290">
    <property type="entry name" value="Zinc finger protein 697 isoform X1"/>
    <property type="match status" value="1"/>
</dbReference>
<dbReference type="RefSeq" id="XP_044303931.1">
    <property type="nucleotide sequence ID" value="XM_044447996.1"/>
</dbReference>
<dbReference type="Pfam" id="PF00096">
    <property type="entry name" value="zf-C2H2"/>
    <property type="match status" value="8"/>
</dbReference>
<reference evidence="14" key="2">
    <citation type="submission" date="2025-09" db="UniProtKB">
        <authorList>
            <consortium name="Ensembl"/>
        </authorList>
    </citation>
    <scope>IDENTIFICATION</scope>
</reference>
<dbReference type="Ensembl" id="ENSVKKT00000007779.1">
    <property type="protein sequence ID" value="ENSVKKP00000007579.1"/>
    <property type="gene ID" value="ENSVKKG00000005444.1"/>
</dbReference>
<evidence type="ECO:0000256" key="10">
    <source>
        <dbReference type="ARBA" id="ARBA00023242"/>
    </source>
</evidence>
<keyword evidence="9" id="KW-0804">Transcription</keyword>
<evidence type="ECO:0000256" key="4">
    <source>
        <dbReference type="ARBA" id="ARBA00022737"/>
    </source>
</evidence>
<organism evidence="14 15">
    <name type="scientific">Varanus komodoensis</name>
    <name type="common">Komodo dragon</name>
    <dbReference type="NCBI Taxonomy" id="61221"/>
    <lineage>
        <taxon>Eukaryota</taxon>
        <taxon>Metazoa</taxon>
        <taxon>Chordata</taxon>
        <taxon>Craniata</taxon>
        <taxon>Vertebrata</taxon>
        <taxon>Euteleostomi</taxon>
        <taxon>Lepidosauria</taxon>
        <taxon>Squamata</taxon>
        <taxon>Bifurcata</taxon>
        <taxon>Unidentata</taxon>
        <taxon>Episquamata</taxon>
        <taxon>Toxicofera</taxon>
        <taxon>Anguimorpha</taxon>
        <taxon>Paleoanguimorpha</taxon>
        <taxon>Varanoidea</taxon>
        <taxon>Varanidae</taxon>
        <taxon>Varanus</taxon>
    </lineage>
</organism>
<evidence type="ECO:0000256" key="9">
    <source>
        <dbReference type="ARBA" id="ARBA00023163"/>
    </source>
</evidence>
<keyword evidence="15" id="KW-1185">Reference proteome</keyword>
<feature type="domain" description="C2H2-type" evidence="13">
    <location>
        <begin position="313"/>
        <end position="340"/>
    </location>
</feature>
<evidence type="ECO:0000256" key="5">
    <source>
        <dbReference type="ARBA" id="ARBA00022771"/>
    </source>
</evidence>
<feature type="domain" description="C2H2-type" evidence="13">
    <location>
        <begin position="173"/>
        <end position="200"/>
    </location>
</feature>
<reference evidence="14" key="1">
    <citation type="submission" date="2025-08" db="UniProtKB">
        <authorList>
            <consortium name="Ensembl"/>
        </authorList>
    </citation>
    <scope>IDENTIFICATION</scope>
</reference>
<dbReference type="InterPro" id="IPR036236">
    <property type="entry name" value="Znf_C2H2_sf"/>
</dbReference>
<proteinExistence type="inferred from homology"/>
<dbReference type="PANTHER" id="PTHR24381">
    <property type="entry name" value="ZINC FINGER PROTEIN"/>
    <property type="match status" value="1"/>
</dbReference>
<comment type="subcellular location">
    <subcellularLocation>
        <location evidence="1">Nucleus</location>
    </subcellularLocation>
</comment>
<feature type="domain" description="C2H2-type" evidence="13">
    <location>
        <begin position="285"/>
        <end position="312"/>
    </location>
</feature>
<accession>A0A8D2IY91</accession>
<feature type="region of interest" description="Disordered" evidence="12">
    <location>
        <begin position="427"/>
        <end position="461"/>
    </location>
</feature>
<evidence type="ECO:0000256" key="6">
    <source>
        <dbReference type="ARBA" id="ARBA00022833"/>
    </source>
</evidence>
<dbReference type="GO" id="GO:0005634">
    <property type="term" value="C:nucleus"/>
    <property type="evidence" value="ECO:0007669"/>
    <property type="project" value="UniProtKB-SubCell"/>
</dbReference>
<feature type="domain" description="C2H2-type" evidence="13">
    <location>
        <begin position="369"/>
        <end position="396"/>
    </location>
</feature>
<feature type="domain" description="C2H2-type" evidence="13">
    <location>
        <begin position="229"/>
        <end position="256"/>
    </location>
</feature>
<dbReference type="KEGG" id="vko:123032245"/>
<dbReference type="SMART" id="SM00355">
    <property type="entry name" value="ZnF_C2H2"/>
    <property type="match status" value="8"/>
</dbReference>
<dbReference type="PROSITE" id="PS00028">
    <property type="entry name" value="ZINC_FINGER_C2H2_1"/>
    <property type="match status" value="8"/>
</dbReference>
<dbReference type="FunFam" id="3.30.160.60:FF:000358">
    <property type="entry name" value="zinc finger protein 24"/>
    <property type="match status" value="1"/>
</dbReference>
<feature type="compositionally biased region" description="Basic and acidic residues" evidence="12">
    <location>
        <begin position="1"/>
        <end position="14"/>
    </location>
</feature>
<keyword evidence="10" id="KW-0539">Nucleus</keyword>